<dbReference type="RefSeq" id="WP_092311664.1">
    <property type="nucleotide sequence ID" value="NZ_FOZV01000006.1"/>
</dbReference>
<dbReference type="Pfam" id="PF10387">
    <property type="entry name" value="DUF2442"/>
    <property type="match status" value="1"/>
</dbReference>
<sequence>MAISAVRIDERVVGVEVADDELIVRLPDGRRLAAPLDWFPRLKAATPAQRANWEEAAAGLGIHWSEIDEDISVAGLLRASAPEAA</sequence>
<proteinExistence type="predicted"/>
<evidence type="ECO:0000313" key="2">
    <source>
        <dbReference type="Proteomes" id="UP000198788"/>
    </source>
</evidence>
<reference evidence="2" key="1">
    <citation type="submission" date="2016-10" db="EMBL/GenBank/DDBJ databases">
        <authorList>
            <person name="Varghese N."/>
            <person name="Submissions S."/>
        </authorList>
    </citation>
    <scope>NUCLEOTIDE SEQUENCE [LARGE SCALE GENOMIC DNA]</scope>
    <source>
        <strain evidence="2">CGMCC 1.10683</strain>
    </source>
</reference>
<dbReference type="EMBL" id="FOZV01000006">
    <property type="protein sequence ID" value="SFS80227.1"/>
    <property type="molecule type" value="Genomic_DNA"/>
</dbReference>
<dbReference type="AlphaFoldDB" id="A0A1I6STI1"/>
<keyword evidence="2" id="KW-1185">Reference proteome</keyword>
<name>A0A1I6STI1_9CAUL</name>
<evidence type="ECO:0000313" key="1">
    <source>
        <dbReference type="EMBL" id="SFS80227.1"/>
    </source>
</evidence>
<dbReference type="InterPro" id="IPR018841">
    <property type="entry name" value="DUF2442"/>
</dbReference>
<protein>
    <recommendedName>
        <fullName evidence="3">DUF2442 domain-containing protein</fullName>
    </recommendedName>
</protein>
<gene>
    <name evidence="1" type="ORF">SAMN05192570_2658</name>
</gene>
<evidence type="ECO:0008006" key="3">
    <source>
        <dbReference type="Google" id="ProtNLM"/>
    </source>
</evidence>
<dbReference type="STRING" id="871741.SAMN05192570_2658"/>
<organism evidence="1 2">
    <name type="scientific">Brevundimonas viscosa</name>
    <dbReference type="NCBI Taxonomy" id="871741"/>
    <lineage>
        <taxon>Bacteria</taxon>
        <taxon>Pseudomonadati</taxon>
        <taxon>Pseudomonadota</taxon>
        <taxon>Alphaproteobacteria</taxon>
        <taxon>Caulobacterales</taxon>
        <taxon>Caulobacteraceae</taxon>
        <taxon>Brevundimonas</taxon>
    </lineage>
</organism>
<dbReference type="OrthoDB" id="337884at2"/>
<dbReference type="Proteomes" id="UP000198788">
    <property type="component" value="Unassembled WGS sequence"/>
</dbReference>
<dbReference type="Gene3D" id="3.30.2020.40">
    <property type="entry name" value="Uncharacterised protein PF10387, DUF2442"/>
    <property type="match status" value="1"/>
</dbReference>
<accession>A0A1I6STI1</accession>